<dbReference type="Proteomes" id="UP001234297">
    <property type="component" value="Chromosome 2"/>
</dbReference>
<accession>A0ACC2MAM7</accession>
<name>A0ACC2MAM7_PERAE</name>
<evidence type="ECO:0000313" key="1">
    <source>
        <dbReference type="EMBL" id="KAJ8642725.1"/>
    </source>
</evidence>
<comment type="caution">
    <text evidence="1">The sequence shown here is derived from an EMBL/GenBank/DDBJ whole genome shotgun (WGS) entry which is preliminary data.</text>
</comment>
<dbReference type="EMBL" id="CM056810">
    <property type="protein sequence ID" value="KAJ8642725.1"/>
    <property type="molecule type" value="Genomic_DNA"/>
</dbReference>
<protein>
    <submittedName>
        <fullName evidence="1">Uncharacterized protein</fullName>
    </submittedName>
</protein>
<gene>
    <name evidence="1" type="ORF">MRB53_004473</name>
</gene>
<proteinExistence type="predicted"/>
<reference evidence="1 2" key="1">
    <citation type="journal article" date="2022" name="Hortic Res">
        <title>A haplotype resolved chromosomal level avocado genome allows analysis of novel avocado genes.</title>
        <authorList>
            <person name="Nath O."/>
            <person name="Fletcher S.J."/>
            <person name="Hayward A."/>
            <person name="Shaw L.M."/>
            <person name="Masouleh A.K."/>
            <person name="Furtado A."/>
            <person name="Henry R.J."/>
            <person name="Mitter N."/>
        </authorList>
    </citation>
    <scope>NUCLEOTIDE SEQUENCE [LARGE SCALE GENOMIC DNA]</scope>
    <source>
        <strain evidence="2">cv. Hass</strain>
    </source>
</reference>
<organism evidence="1 2">
    <name type="scientific">Persea americana</name>
    <name type="common">Avocado</name>
    <dbReference type="NCBI Taxonomy" id="3435"/>
    <lineage>
        <taxon>Eukaryota</taxon>
        <taxon>Viridiplantae</taxon>
        <taxon>Streptophyta</taxon>
        <taxon>Embryophyta</taxon>
        <taxon>Tracheophyta</taxon>
        <taxon>Spermatophyta</taxon>
        <taxon>Magnoliopsida</taxon>
        <taxon>Magnoliidae</taxon>
        <taxon>Laurales</taxon>
        <taxon>Lauraceae</taxon>
        <taxon>Persea</taxon>
    </lineage>
</organism>
<sequence length="264" mass="28468">MLVSSNVTTLAWDLGEAEALLKWKASLQSHSLQSWSLVNDTSSSSKLSSPCRWAGITCNKASHITNINLGNASLEGTLDNFNFASFPYLTHLNLANNSLHGSIPSHIGTIAKLTFLDLSANYFSSILPSSLSNLTRISKFNISLNEITGDIALCFRIFANWTKLTSLQLCDNHFSGNIPSEIGLLTNVNIAHIQDKIEMAHVEPLVSSAEHVPDAPSDSSIYAVPTSAALRTSDPPATSSLHTTVTCSRVGIIKPNPLELHICI</sequence>
<keyword evidence="2" id="KW-1185">Reference proteome</keyword>
<evidence type="ECO:0000313" key="2">
    <source>
        <dbReference type="Proteomes" id="UP001234297"/>
    </source>
</evidence>